<sequence length="601" mass="70772">MNQKILLIEPNYKNKYPPMGLMKLATYYRNRGDDVRFFKGDLKVFAAKLLCEEFLAEVKDPKLGKYVPKFIEHIKTGKFAPLDTIPNFRNSEQDVILKEYRLRYRNGMFPQFDVIGITTLFTFYWRETIDTINYAKKFCSEDGRIIVGGIAASILHDKILQETGIDPLCGLLNKPGMLDADNEYIIDELPLDYSILEEIDYQYPVNNAYLAYMTRGCHRKCAFCAVPSLEPEYKDYIGLKEQIRLATERFGPQKNLLLMDNNVFASKHFEKIIDEIKECGFERGATYIPESEYDIAMKNIREGYNVRAYTRKLIKLYDRISDRLSEAEQADFYLEREKRNLLYAEVASPDAIIEFDEKARPLYEKYFKPIKRMRIIDFNQGVDARLVTEKKMKKLAEINIRPLRIAFDHYSMKDTYEAAIRTAVKHGITDLSNYLLYNFEDQPDDLYYRMKINIDLCDELGVTIYSFPMKFHPIDDPKYFQNRDYIGKHWNRKFIRAVQAVLNSTKGKIGRGKSFFEEAFGKDIDEFHKILWMPEAFIIHRFKYKDNLTAEWWEKFNSLDEMQLNRLKAIVAANVFDENIATGDPSVDEVLRYYQVRRDPK</sequence>
<dbReference type="InterPro" id="IPR058240">
    <property type="entry name" value="rSAM_sf"/>
</dbReference>
<keyword evidence="7" id="KW-1185">Reference proteome</keyword>
<evidence type="ECO:0000256" key="1">
    <source>
        <dbReference type="ARBA" id="ARBA00001966"/>
    </source>
</evidence>
<keyword evidence="2" id="KW-0949">S-adenosyl-L-methionine</keyword>
<dbReference type="HOGENOM" id="CLU_024733_0_0_9"/>
<dbReference type="SFLD" id="SFLDG01082">
    <property type="entry name" value="B12-binding_domain_containing"/>
    <property type="match status" value="1"/>
</dbReference>
<dbReference type="eggNOG" id="COG1032">
    <property type="taxonomic scope" value="Bacteria"/>
</dbReference>
<dbReference type="SUPFAM" id="SSF102114">
    <property type="entry name" value="Radical SAM enzymes"/>
    <property type="match status" value="1"/>
</dbReference>
<dbReference type="GO" id="GO:0051536">
    <property type="term" value="F:iron-sulfur cluster binding"/>
    <property type="evidence" value="ECO:0007669"/>
    <property type="project" value="UniProtKB-KW"/>
</dbReference>
<evidence type="ECO:0000313" key="6">
    <source>
        <dbReference type="EMBL" id="ABZ83249.1"/>
    </source>
</evidence>
<reference evidence="6 7" key="1">
    <citation type="journal article" date="2008" name="J. Bacteriol.">
        <title>The genome of Heliobacterium modesticaldum, a phototrophic representative of the Firmicutes containing the simplest photosynthetic apparatus.</title>
        <authorList>
            <person name="Sattley W.M."/>
            <person name="Madigan M.T."/>
            <person name="Swingley W.D."/>
            <person name="Cheung P.C."/>
            <person name="Clocksin K.M."/>
            <person name="Conrad A.L."/>
            <person name="Dejesa L.C."/>
            <person name="Honchak B.M."/>
            <person name="Jung D.O."/>
            <person name="Karbach L.E."/>
            <person name="Kurdoglu A."/>
            <person name="Lahiri S."/>
            <person name="Mastrian S.D."/>
            <person name="Page L.E."/>
            <person name="Taylor H.L."/>
            <person name="Wang Z.T."/>
            <person name="Raymond J."/>
            <person name="Chen M."/>
            <person name="Blankenship R.E."/>
            <person name="Touchman J.W."/>
        </authorList>
    </citation>
    <scope>NUCLEOTIDE SEQUENCE [LARGE SCALE GENOMIC DNA]</scope>
    <source>
        <strain evidence="7">ATCC 51547 / Ice1</strain>
    </source>
</reference>
<gene>
    <name evidence="6" type="ORF">HM1_1329</name>
</gene>
<evidence type="ECO:0000256" key="5">
    <source>
        <dbReference type="ARBA" id="ARBA00023014"/>
    </source>
</evidence>
<evidence type="ECO:0008006" key="8">
    <source>
        <dbReference type="Google" id="ProtNLM"/>
    </source>
</evidence>
<organism evidence="6 7">
    <name type="scientific">Heliobacterium modesticaldum (strain ATCC 51547 / Ice1)</name>
    <dbReference type="NCBI Taxonomy" id="498761"/>
    <lineage>
        <taxon>Bacteria</taxon>
        <taxon>Bacillati</taxon>
        <taxon>Bacillota</taxon>
        <taxon>Clostridia</taxon>
        <taxon>Eubacteriales</taxon>
        <taxon>Heliobacteriaceae</taxon>
        <taxon>Heliomicrobium</taxon>
    </lineage>
</organism>
<accession>B0TGI8</accession>
<keyword evidence="3" id="KW-0479">Metal-binding</keyword>
<dbReference type="OrthoDB" id="9801659at2"/>
<dbReference type="SFLD" id="SFLDS00029">
    <property type="entry name" value="Radical_SAM"/>
    <property type="match status" value="1"/>
</dbReference>
<evidence type="ECO:0000256" key="4">
    <source>
        <dbReference type="ARBA" id="ARBA00023004"/>
    </source>
</evidence>
<dbReference type="Proteomes" id="UP000008550">
    <property type="component" value="Chromosome"/>
</dbReference>
<dbReference type="PANTHER" id="PTHR43409">
    <property type="entry name" value="ANAEROBIC MAGNESIUM-PROTOPORPHYRIN IX MONOMETHYL ESTER CYCLASE-RELATED"/>
    <property type="match status" value="1"/>
</dbReference>
<evidence type="ECO:0000313" key="7">
    <source>
        <dbReference type="Proteomes" id="UP000008550"/>
    </source>
</evidence>
<name>B0TGI8_HELMI</name>
<keyword evidence="4" id="KW-0408">Iron</keyword>
<dbReference type="EMBL" id="CP000930">
    <property type="protein sequence ID" value="ABZ83249.1"/>
    <property type="molecule type" value="Genomic_DNA"/>
</dbReference>
<dbReference type="RefSeq" id="WP_012281784.1">
    <property type="nucleotide sequence ID" value="NC_010337.2"/>
</dbReference>
<comment type="cofactor">
    <cofactor evidence="1">
        <name>[4Fe-4S] cluster</name>
        <dbReference type="ChEBI" id="CHEBI:49883"/>
    </cofactor>
</comment>
<dbReference type="InterPro" id="IPR051198">
    <property type="entry name" value="BchE-like"/>
</dbReference>
<dbReference type="GO" id="GO:0003824">
    <property type="term" value="F:catalytic activity"/>
    <property type="evidence" value="ECO:0007669"/>
    <property type="project" value="InterPro"/>
</dbReference>
<dbReference type="KEGG" id="hmo:HM1_1329"/>
<evidence type="ECO:0000256" key="3">
    <source>
        <dbReference type="ARBA" id="ARBA00022723"/>
    </source>
</evidence>
<protein>
    <recommendedName>
        <fullName evidence="8">Radical sam domain protein</fullName>
    </recommendedName>
</protein>
<evidence type="ECO:0000256" key="2">
    <source>
        <dbReference type="ARBA" id="ARBA00022691"/>
    </source>
</evidence>
<dbReference type="GO" id="GO:0046872">
    <property type="term" value="F:metal ion binding"/>
    <property type="evidence" value="ECO:0007669"/>
    <property type="project" value="UniProtKB-KW"/>
</dbReference>
<dbReference type="STRING" id="498761.HM1_1329"/>
<dbReference type="AlphaFoldDB" id="B0TGI8"/>
<dbReference type="InterPro" id="IPR007197">
    <property type="entry name" value="rSAM"/>
</dbReference>
<keyword evidence="5" id="KW-0411">Iron-sulfur</keyword>
<dbReference type="PANTHER" id="PTHR43409:SF4">
    <property type="entry name" value="RADICAL SAM SUPERFAMILY PROTEIN"/>
    <property type="match status" value="1"/>
</dbReference>
<proteinExistence type="predicted"/>
<dbReference type="Gene3D" id="3.40.50.280">
    <property type="entry name" value="Cobalamin-binding domain"/>
    <property type="match status" value="1"/>
</dbReference>